<dbReference type="PROSITE" id="PS50181">
    <property type="entry name" value="FBOX"/>
    <property type="match status" value="1"/>
</dbReference>
<keyword evidence="2" id="KW-1185">Reference proteome</keyword>
<dbReference type="Pfam" id="PF12937">
    <property type="entry name" value="F-box-like"/>
    <property type="match status" value="1"/>
</dbReference>
<reference evidence="3" key="1">
    <citation type="submission" date="2024-02" db="UniProtKB">
        <authorList>
            <consortium name="WormBaseParasite"/>
        </authorList>
    </citation>
    <scope>IDENTIFICATION</scope>
</reference>
<dbReference type="InterPro" id="IPR036047">
    <property type="entry name" value="F-box-like_dom_sf"/>
</dbReference>
<name>A0AAF3ERH0_9BILA</name>
<feature type="domain" description="F-box" evidence="1">
    <location>
        <begin position="103"/>
        <end position="150"/>
    </location>
</feature>
<evidence type="ECO:0000259" key="1">
    <source>
        <dbReference type="PROSITE" id="PS50181"/>
    </source>
</evidence>
<dbReference type="SUPFAM" id="SSF52047">
    <property type="entry name" value="RNI-like"/>
    <property type="match status" value="1"/>
</dbReference>
<dbReference type="Gene3D" id="1.20.1280.50">
    <property type="match status" value="1"/>
</dbReference>
<dbReference type="Gene3D" id="3.80.10.10">
    <property type="entry name" value="Ribonuclease Inhibitor"/>
    <property type="match status" value="1"/>
</dbReference>
<dbReference type="CDD" id="cd09917">
    <property type="entry name" value="F-box_SF"/>
    <property type="match status" value="1"/>
</dbReference>
<evidence type="ECO:0000313" key="3">
    <source>
        <dbReference type="WBParaSite" id="MBELARI_LOCUS16704.1"/>
    </source>
</evidence>
<evidence type="ECO:0000313" key="2">
    <source>
        <dbReference type="Proteomes" id="UP000887575"/>
    </source>
</evidence>
<proteinExistence type="predicted"/>
<dbReference type="InterPro" id="IPR032675">
    <property type="entry name" value="LRR_dom_sf"/>
</dbReference>
<dbReference type="InterPro" id="IPR001810">
    <property type="entry name" value="F-box_dom"/>
</dbReference>
<dbReference type="Proteomes" id="UP000887575">
    <property type="component" value="Unassembled WGS sequence"/>
</dbReference>
<dbReference type="WBParaSite" id="MBELARI_LOCUS16704.1">
    <property type="protein sequence ID" value="MBELARI_LOCUS16704.1"/>
    <property type="gene ID" value="MBELARI_LOCUS16704"/>
</dbReference>
<dbReference type="AlphaFoldDB" id="A0AAF3ERH0"/>
<dbReference type="SUPFAM" id="SSF81383">
    <property type="entry name" value="F-box domain"/>
    <property type="match status" value="1"/>
</dbReference>
<organism evidence="2 3">
    <name type="scientific">Mesorhabditis belari</name>
    <dbReference type="NCBI Taxonomy" id="2138241"/>
    <lineage>
        <taxon>Eukaryota</taxon>
        <taxon>Metazoa</taxon>
        <taxon>Ecdysozoa</taxon>
        <taxon>Nematoda</taxon>
        <taxon>Chromadorea</taxon>
        <taxon>Rhabditida</taxon>
        <taxon>Rhabditina</taxon>
        <taxon>Rhabditomorpha</taxon>
        <taxon>Rhabditoidea</taxon>
        <taxon>Rhabditidae</taxon>
        <taxon>Mesorhabditinae</taxon>
        <taxon>Mesorhabditis</taxon>
    </lineage>
</organism>
<accession>A0AAF3ERH0</accession>
<sequence length="383" mass="43336">MISVTVAAHGGRGKRVVGGNLKAYGSGRLSICDLDIPPEKLEIHQKSNFSKFWSNLFEKLLALTLVLFQTCFPFLNRLFEKPKQDNIEARLAARRSRSLKLPPPPIQKLNAKVLLEVFSYLEGSSLVACEGVCKRWRKIIEKHVDELPKVGKDQIRILFDEGEIVIYPLDSRKTSTRYPMPNLQRLAILLRHLSTLSLFVRGLIPIEATPVLRSLCNLHLRPQQIYFIWSKFSVESISLLEELIICNAETLTDIGFEECSPNVYLSDRLIFPIVHQLQSLRIWNDAKSGPHNITDATLAQLTRNLEKGCRLETLDLTSCRVTSTAIARLIYAWALHPSSDVSITLNFCSDVYRCDVLNQLSQRSIHLQNGKLARNGCVLTISC</sequence>
<protein>
    <submittedName>
        <fullName evidence="3">F-box domain-containing protein</fullName>
    </submittedName>
</protein>
<dbReference type="SMART" id="SM00256">
    <property type="entry name" value="FBOX"/>
    <property type="match status" value="1"/>
</dbReference>